<organism evidence="2 3">
    <name type="scientific">Marininema halotolerans</name>
    <dbReference type="NCBI Taxonomy" id="1155944"/>
    <lineage>
        <taxon>Bacteria</taxon>
        <taxon>Bacillati</taxon>
        <taxon>Bacillota</taxon>
        <taxon>Bacilli</taxon>
        <taxon>Bacillales</taxon>
        <taxon>Thermoactinomycetaceae</taxon>
        <taxon>Marininema</taxon>
    </lineage>
</organism>
<dbReference type="RefSeq" id="WP_091834327.1">
    <property type="nucleotide sequence ID" value="NZ_FPAA01000002.1"/>
</dbReference>
<dbReference type="EMBL" id="FPAA01000002">
    <property type="protein sequence ID" value="SFS46918.1"/>
    <property type="molecule type" value="Genomic_DNA"/>
</dbReference>
<proteinExistence type="predicted"/>
<sequence>MSIPNYSINNSTVYNNITNFKINSITGGMVSLGNGINVGAASSANGVGGSTVVGDGSRNIDYELNRNNTQGPSGFED</sequence>
<evidence type="ECO:0000313" key="2">
    <source>
        <dbReference type="EMBL" id="SFS46918.1"/>
    </source>
</evidence>
<gene>
    <name evidence="2" type="ORF">SAMN05444972_102307</name>
</gene>
<reference evidence="3" key="1">
    <citation type="submission" date="2016-10" db="EMBL/GenBank/DDBJ databases">
        <authorList>
            <person name="Varghese N."/>
            <person name="Submissions S."/>
        </authorList>
    </citation>
    <scope>NUCLEOTIDE SEQUENCE [LARGE SCALE GENOMIC DNA]</scope>
    <source>
        <strain evidence="3">DSM 45789</strain>
    </source>
</reference>
<feature type="region of interest" description="Disordered" evidence="1">
    <location>
        <begin position="57"/>
        <end position="77"/>
    </location>
</feature>
<evidence type="ECO:0000313" key="3">
    <source>
        <dbReference type="Proteomes" id="UP000198660"/>
    </source>
</evidence>
<feature type="compositionally biased region" description="Polar residues" evidence="1">
    <location>
        <begin position="65"/>
        <end position="77"/>
    </location>
</feature>
<evidence type="ECO:0000256" key="1">
    <source>
        <dbReference type="SAM" id="MobiDB-lite"/>
    </source>
</evidence>
<dbReference type="AlphaFoldDB" id="A0A1I6Q3J4"/>
<protein>
    <recommendedName>
        <fullName evidence="4">Spore germination protein gerPA/gerPF</fullName>
    </recommendedName>
</protein>
<dbReference type="Proteomes" id="UP000198660">
    <property type="component" value="Unassembled WGS sequence"/>
</dbReference>
<name>A0A1I6Q3J4_9BACL</name>
<accession>A0A1I6Q3J4</accession>
<keyword evidence="3" id="KW-1185">Reference proteome</keyword>
<evidence type="ECO:0008006" key="4">
    <source>
        <dbReference type="Google" id="ProtNLM"/>
    </source>
</evidence>